<sequence length="80" mass="9306">MLITYILLFLLRVPARAQHFVLKITHFILCNTVQPLKDSVTLSFLFALQKQRGDDKFFTVTSTEAERSLHELEMPRLRSA</sequence>
<dbReference type="AlphaFoldDB" id="A0A1A9I429"/>
<organism evidence="1 2">
    <name type="scientific">Niabella ginsenosidivorans</name>
    <dbReference type="NCBI Taxonomy" id="1176587"/>
    <lineage>
        <taxon>Bacteria</taxon>
        <taxon>Pseudomonadati</taxon>
        <taxon>Bacteroidota</taxon>
        <taxon>Chitinophagia</taxon>
        <taxon>Chitinophagales</taxon>
        <taxon>Chitinophagaceae</taxon>
        <taxon>Niabella</taxon>
    </lineage>
</organism>
<evidence type="ECO:0000313" key="1">
    <source>
        <dbReference type="EMBL" id="ANH81324.1"/>
    </source>
</evidence>
<protein>
    <submittedName>
        <fullName evidence="1">Uncharacterized protein</fullName>
    </submittedName>
</protein>
<dbReference type="EMBL" id="CP015772">
    <property type="protein sequence ID" value="ANH81324.1"/>
    <property type="molecule type" value="Genomic_DNA"/>
</dbReference>
<evidence type="ECO:0000313" key="2">
    <source>
        <dbReference type="Proteomes" id="UP000077667"/>
    </source>
</evidence>
<proteinExistence type="predicted"/>
<gene>
    <name evidence="1" type="ORF">A8C56_10310</name>
</gene>
<keyword evidence="2" id="KW-1185">Reference proteome</keyword>
<dbReference type="STRING" id="1176587.A8C56_10310"/>
<accession>A0A1A9I429</accession>
<dbReference type="KEGG" id="nia:A8C56_10310"/>
<reference evidence="1 2" key="1">
    <citation type="submission" date="2016-05" db="EMBL/GenBank/DDBJ databases">
        <title>Niabella ginsenosidivorans BS26 whole genome sequencing.</title>
        <authorList>
            <person name="Im W.T."/>
            <person name="Siddiqi M.Z."/>
        </authorList>
    </citation>
    <scope>NUCLEOTIDE SEQUENCE [LARGE SCALE GENOMIC DNA]</scope>
    <source>
        <strain evidence="1 2">BS26</strain>
    </source>
</reference>
<name>A0A1A9I429_9BACT</name>
<dbReference type="Proteomes" id="UP000077667">
    <property type="component" value="Chromosome"/>
</dbReference>